<proteinExistence type="predicted"/>
<dbReference type="InterPro" id="IPR001878">
    <property type="entry name" value="Znf_CCHC"/>
</dbReference>
<reference evidence="4" key="1">
    <citation type="submission" date="2023-03" db="EMBL/GenBank/DDBJ databases">
        <authorList>
            <person name="Julca I."/>
        </authorList>
    </citation>
    <scope>NUCLEOTIDE SEQUENCE</scope>
</reference>
<keyword evidence="5" id="KW-1185">Reference proteome</keyword>
<dbReference type="GO" id="GO:0008270">
    <property type="term" value="F:zinc ion binding"/>
    <property type="evidence" value="ECO:0007669"/>
    <property type="project" value="UniProtKB-KW"/>
</dbReference>
<organism evidence="4 5">
    <name type="scientific">Oldenlandia corymbosa var. corymbosa</name>
    <dbReference type="NCBI Taxonomy" id="529605"/>
    <lineage>
        <taxon>Eukaryota</taxon>
        <taxon>Viridiplantae</taxon>
        <taxon>Streptophyta</taxon>
        <taxon>Embryophyta</taxon>
        <taxon>Tracheophyta</taxon>
        <taxon>Spermatophyta</taxon>
        <taxon>Magnoliopsida</taxon>
        <taxon>eudicotyledons</taxon>
        <taxon>Gunneridae</taxon>
        <taxon>Pentapetalae</taxon>
        <taxon>asterids</taxon>
        <taxon>lamiids</taxon>
        <taxon>Gentianales</taxon>
        <taxon>Rubiaceae</taxon>
        <taxon>Rubioideae</taxon>
        <taxon>Spermacoceae</taxon>
        <taxon>Hedyotis-Oldenlandia complex</taxon>
        <taxon>Oldenlandia</taxon>
    </lineage>
</organism>
<evidence type="ECO:0000256" key="2">
    <source>
        <dbReference type="SAM" id="MobiDB-lite"/>
    </source>
</evidence>
<keyword evidence="1" id="KW-0862">Zinc</keyword>
<dbReference type="Proteomes" id="UP001161247">
    <property type="component" value="Chromosome 2"/>
</dbReference>
<protein>
    <submittedName>
        <fullName evidence="4">OLC1v1031412C1</fullName>
    </submittedName>
</protein>
<keyword evidence="1" id="KW-0863">Zinc-finger</keyword>
<dbReference type="InterPro" id="IPR040256">
    <property type="entry name" value="At4g02000-like"/>
</dbReference>
<evidence type="ECO:0000259" key="3">
    <source>
        <dbReference type="PROSITE" id="PS50158"/>
    </source>
</evidence>
<gene>
    <name evidence="4" type="ORF">OLC1_LOCUS6431</name>
</gene>
<dbReference type="PANTHER" id="PTHR31286">
    <property type="entry name" value="GLYCINE-RICH CELL WALL STRUCTURAL PROTEIN 1.8-LIKE"/>
    <property type="match status" value="1"/>
</dbReference>
<evidence type="ECO:0000313" key="5">
    <source>
        <dbReference type="Proteomes" id="UP001161247"/>
    </source>
</evidence>
<evidence type="ECO:0000313" key="4">
    <source>
        <dbReference type="EMBL" id="CAI9095457.1"/>
    </source>
</evidence>
<name>A0AAV1CLL4_OLDCO</name>
<sequence length="270" mass="29663">MTPHVLFSIATAIGKPLQIDTATLNLTRPSVARFCVEVDLTKEHPKSIKICKKGKKHDQIFTYEYILAYCMKCNKIGHNGSECRQGKSQSMVTKEAENRIVTKNPKNPRIGSGEKEATQVKHKKLESSGLTEKEKALIPIDAVHDDSIPRELEKEVSLEKDVARRKQIADCVKGNGCQNRFDILAEDSSDDEELNILADQPVVVIPDEQVAAVAATSPTIAASSSVVNGSKLSLFATVHHSSVVDYRWETSPATEGHEIPQLSQPPSNPQ</sequence>
<accession>A0AAV1CLL4</accession>
<dbReference type="PANTHER" id="PTHR31286:SF180">
    <property type="entry name" value="OS10G0362600 PROTEIN"/>
    <property type="match status" value="1"/>
</dbReference>
<keyword evidence="1" id="KW-0479">Metal-binding</keyword>
<dbReference type="PROSITE" id="PS50158">
    <property type="entry name" value="ZF_CCHC"/>
    <property type="match status" value="1"/>
</dbReference>
<feature type="domain" description="CCHC-type" evidence="3">
    <location>
        <begin position="70"/>
        <end position="85"/>
    </location>
</feature>
<dbReference type="AlphaFoldDB" id="A0AAV1CLL4"/>
<dbReference type="GO" id="GO:0003676">
    <property type="term" value="F:nucleic acid binding"/>
    <property type="evidence" value="ECO:0007669"/>
    <property type="project" value="InterPro"/>
</dbReference>
<evidence type="ECO:0000256" key="1">
    <source>
        <dbReference type="PROSITE-ProRule" id="PRU00047"/>
    </source>
</evidence>
<feature type="region of interest" description="Disordered" evidence="2">
    <location>
        <begin position="103"/>
        <end position="126"/>
    </location>
</feature>
<dbReference type="EMBL" id="OX459119">
    <property type="protein sequence ID" value="CAI9095457.1"/>
    <property type="molecule type" value="Genomic_DNA"/>
</dbReference>